<comment type="cofactor">
    <cofactor evidence="1">
        <name>FAD</name>
        <dbReference type="ChEBI" id="CHEBI:57692"/>
    </cofactor>
</comment>
<keyword evidence="4" id="KW-0274">FAD</keyword>
<dbReference type="Pfam" id="PF01565">
    <property type="entry name" value="FAD_binding_4"/>
    <property type="match status" value="1"/>
</dbReference>
<feature type="domain" description="FAD-binding PCMH-type" evidence="7">
    <location>
        <begin position="69"/>
        <end position="239"/>
    </location>
</feature>
<dbReference type="Gene3D" id="3.30.43.10">
    <property type="entry name" value="Uridine Diphospho-n-acetylenolpyruvylglucosamine Reductase, domain 2"/>
    <property type="match status" value="1"/>
</dbReference>
<protein>
    <recommendedName>
        <fullName evidence="7">FAD-binding PCMH-type domain-containing protein</fullName>
    </recommendedName>
</protein>
<dbReference type="PROSITE" id="PS51318">
    <property type="entry name" value="TAT"/>
    <property type="match status" value="1"/>
</dbReference>
<evidence type="ECO:0000256" key="2">
    <source>
        <dbReference type="ARBA" id="ARBA00005466"/>
    </source>
</evidence>
<dbReference type="Pfam" id="PF09265">
    <property type="entry name" value="Cytokin-bind"/>
    <property type="match status" value="1"/>
</dbReference>
<dbReference type="Proteomes" id="UP000185696">
    <property type="component" value="Unassembled WGS sequence"/>
</dbReference>
<sequence length="481" mass="51329">MSSRVGRRAFLTGTAAAAVVAFDPLGAGWVTEASAEASADVPRVPNLDGELVVDEESVTEAADDYGHLVHRRPVAVLRPGSVRDVVTIVRYANAVDVRVAMRGQGHSTFGQAQAGGGVVIDSRTLATIHEIGADRAVVDAGVQWLDLVQATIAQGLTPPVNTDYLGLSVGGTLSVGGIGGASSHHGMQVDNALELEVVTGDGTLLRCSSTVRPTLFRSVLGGLGQYAIIVRATVRLTPAETTARVYNLFYPDLPSLTAAQRTALADGRFSYLEGQLIPGADGWQYMLEGVVYHTPPTVPDDAAMTAGLNPVATEISDLPYFAWLNRIYDLVEQLKGLRLPGPWINVFVPDRAADAYVQDVLADLSPADAGGVVLLYPVLRARFTRPLVTLPDDDVIFLLAILRAVNPPNEQDVTRLLATNRALYDKARAAGGTHYPVGAIPLTPADWKTHYGPRYPQVILAKATYDPRHVLAPGQGIFRRP</sequence>
<dbReference type="InterPro" id="IPR006311">
    <property type="entry name" value="TAT_signal"/>
</dbReference>
<dbReference type="GO" id="GO:0071949">
    <property type="term" value="F:FAD binding"/>
    <property type="evidence" value="ECO:0007669"/>
    <property type="project" value="InterPro"/>
</dbReference>
<dbReference type="OrthoDB" id="6278354at2"/>
<dbReference type="InterPro" id="IPR016169">
    <property type="entry name" value="FAD-bd_PCMH_sub2"/>
</dbReference>
<proteinExistence type="inferred from homology"/>
<keyword evidence="5" id="KW-0560">Oxidoreductase</keyword>
<dbReference type="GO" id="GO:0019139">
    <property type="term" value="F:cytokinin dehydrogenase activity"/>
    <property type="evidence" value="ECO:0007669"/>
    <property type="project" value="InterPro"/>
</dbReference>
<comment type="caution">
    <text evidence="8">The sequence shown here is derived from an EMBL/GenBank/DDBJ whole genome shotgun (WGS) entry which is preliminary data.</text>
</comment>
<feature type="chain" id="PRO_5038525305" description="FAD-binding PCMH-type domain-containing protein" evidence="6">
    <location>
        <begin position="18"/>
        <end position="481"/>
    </location>
</feature>
<evidence type="ECO:0000259" key="7">
    <source>
        <dbReference type="PROSITE" id="PS51387"/>
    </source>
</evidence>
<dbReference type="InterPro" id="IPR050432">
    <property type="entry name" value="FAD-linked_Oxidoreductases_BP"/>
</dbReference>
<dbReference type="Gene3D" id="3.40.462.10">
    <property type="entry name" value="FAD-linked oxidases, C-terminal domain"/>
    <property type="match status" value="1"/>
</dbReference>
<dbReference type="RefSeq" id="WP_075138239.1">
    <property type="nucleotide sequence ID" value="NZ_MSIF01000039.1"/>
</dbReference>
<dbReference type="SUPFAM" id="SSF56176">
    <property type="entry name" value="FAD-binding/transporter-associated domain-like"/>
    <property type="match status" value="1"/>
</dbReference>
<evidence type="ECO:0000256" key="4">
    <source>
        <dbReference type="ARBA" id="ARBA00022827"/>
    </source>
</evidence>
<dbReference type="InterPro" id="IPR006094">
    <property type="entry name" value="Oxid_FAD_bind_N"/>
</dbReference>
<dbReference type="AlphaFoldDB" id="A0A7Z1AUY8"/>
<dbReference type="GO" id="GO:0009690">
    <property type="term" value="P:cytokinin metabolic process"/>
    <property type="evidence" value="ECO:0007669"/>
    <property type="project" value="InterPro"/>
</dbReference>
<evidence type="ECO:0000256" key="1">
    <source>
        <dbReference type="ARBA" id="ARBA00001974"/>
    </source>
</evidence>
<dbReference type="InterPro" id="IPR015345">
    <property type="entry name" value="Cytokinin_DH_FAD/cytokin-bd"/>
</dbReference>
<organism evidence="8 9">
    <name type="scientific">Actinophytocola xinjiangensis</name>
    <dbReference type="NCBI Taxonomy" id="485602"/>
    <lineage>
        <taxon>Bacteria</taxon>
        <taxon>Bacillati</taxon>
        <taxon>Actinomycetota</taxon>
        <taxon>Actinomycetes</taxon>
        <taxon>Pseudonocardiales</taxon>
        <taxon>Pseudonocardiaceae</taxon>
    </lineage>
</organism>
<dbReference type="PROSITE" id="PS51387">
    <property type="entry name" value="FAD_PCMH"/>
    <property type="match status" value="1"/>
</dbReference>
<dbReference type="InterPro" id="IPR016166">
    <property type="entry name" value="FAD-bd_PCMH"/>
</dbReference>
<keyword evidence="6" id="KW-0732">Signal</keyword>
<evidence type="ECO:0000256" key="3">
    <source>
        <dbReference type="ARBA" id="ARBA00022630"/>
    </source>
</evidence>
<keyword evidence="3" id="KW-0285">Flavoprotein</keyword>
<feature type="signal peptide" evidence="6">
    <location>
        <begin position="1"/>
        <end position="17"/>
    </location>
</feature>
<reference evidence="8 9" key="1">
    <citation type="submission" date="2016-12" db="EMBL/GenBank/DDBJ databases">
        <title>The draft genome sequence of Actinophytocola xinjiangensis.</title>
        <authorList>
            <person name="Wang W."/>
            <person name="Yuan L."/>
        </authorList>
    </citation>
    <scope>NUCLEOTIDE SEQUENCE [LARGE SCALE GENOMIC DNA]</scope>
    <source>
        <strain evidence="8 9">CGMCC 4.4663</strain>
    </source>
</reference>
<comment type="similarity">
    <text evidence="2">Belongs to the oxygen-dependent FAD-linked oxidoreductase family.</text>
</comment>
<dbReference type="InterPro" id="IPR036318">
    <property type="entry name" value="FAD-bd_PCMH-like_sf"/>
</dbReference>
<evidence type="ECO:0000313" key="9">
    <source>
        <dbReference type="Proteomes" id="UP000185696"/>
    </source>
</evidence>
<dbReference type="Gene3D" id="3.30.465.10">
    <property type="match status" value="1"/>
</dbReference>
<dbReference type="InterPro" id="IPR016164">
    <property type="entry name" value="FAD-linked_Oxase-like_C"/>
</dbReference>
<dbReference type="SUPFAM" id="SSF55103">
    <property type="entry name" value="FAD-linked oxidases, C-terminal domain"/>
    <property type="match status" value="1"/>
</dbReference>
<dbReference type="InterPro" id="IPR016167">
    <property type="entry name" value="FAD-bd_PCMH_sub1"/>
</dbReference>
<evidence type="ECO:0000313" key="8">
    <source>
        <dbReference type="EMBL" id="OLF04726.1"/>
    </source>
</evidence>
<name>A0A7Z1AUY8_9PSEU</name>
<dbReference type="PANTHER" id="PTHR13878:SF53">
    <property type="entry name" value="CYTOKININ DEHYDROGENASE 6"/>
    <property type="match status" value="1"/>
</dbReference>
<dbReference type="InterPro" id="IPR016170">
    <property type="entry name" value="Cytok_DH_C_sf"/>
</dbReference>
<dbReference type="PROSITE" id="PS00862">
    <property type="entry name" value="OX2_COVAL_FAD"/>
    <property type="match status" value="1"/>
</dbReference>
<gene>
    <name evidence="8" type="ORF">BLA60_39605</name>
</gene>
<evidence type="ECO:0000256" key="6">
    <source>
        <dbReference type="SAM" id="SignalP"/>
    </source>
</evidence>
<evidence type="ECO:0000256" key="5">
    <source>
        <dbReference type="ARBA" id="ARBA00023002"/>
    </source>
</evidence>
<dbReference type="PANTHER" id="PTHR13878">
    <property type="entry name" value="GULONOLACTONE OXIDASE"/>
    <property type="match status" value="1"/>
</dbReference>
<dbReference type="InterPro" id="IPR006093">
    <property type="entry name" value="Oxy_OxRdtase_FAD_BS"/>
</dbReference>
<accession>A0A7Z1AUY8</accession>
<keyword evidence="9" id="KW-1185">Reference proteome</keyword>
<dbReference type="EMBL" id="MSIF01000039">
    <property type="protein sequence ID" value="OLF04726.1"/>
    <property type="molecule type" value="Genomic_DNA"/>
</dbReference>